<keyword evidence="3" id="KW-1185">Reference proteome</keyword>
<comment type="caution">
    <text evidence="2">The sequence shown here is derived from an EMBL/GenBank/DDBJ whole genome shotgun (WGS) entry which is preliminary data.</text>
</comment>
<feature type="non-terminal residue" evidence="2">
    <location>
        <position position="545"/>
    </location>
</feature>
<evidence type="ECO:0000313" key="3">
    <source>
        <dbReference type="Proteomes" id="UP001159428"/>
    </source>
</evidence>
<feature type="compositionally biased region" description="Basic and acidic residues" evidence="1">
    <location>
        <begin position="223"/>
        <end position="233"/>
    </location>
</feature>
<proteinExistence type="predicted"/>
<sequence>MSVIYGSEDLNFFRLTKCVHDYSTAALRKVFIQEWNKIYASSPWQNDTSSGSQLLAEEMPPHHSRLFDPVYCNDYRDVKNHLSNGNIETWDITTLVFALSYSHALGPTRGTVYGKRILNAIHQIRRVRNAMSAHAARASISHATFKTSVMTLITAVQGLLSKSDPIVENLQQMLTEREFNTNELLNYKKWLKNERDHSRSLERVVKTLEEKIEERPGHKRKTPRDETRNLSSEHHRRNDAKQLATTSIDQVPSKWKLKIFTRGRYIRLIDKSNSLSFNFCWEDLEKFLQGFSGDRDVEIFAQIQAACALNQRSRKEDSLKMLDGLKSSCGFNREYGYVLAHARIRICMAFVLHDMGNDDEAMREADEADKMLRDGECFEDFVEIHNVKANIILSRSKNSTEDRKLVLFHLNSSLDFCGKVSVDKSVTMVQVTMRKALVHLGYYQHGIAKEVSKSDVDVAETVLSRISSRQIERLSKRSKIYYNYCQALLAFRKGDYEKAKKLEQRARRKCELQSLHNEIQQLDVLRSLFCEQAEEITSEGANISE</sequence>
<dbReference type="AlphaFoldDB" id="A0AAU9XZX8"/>
<dbReference type="Proteomes" id="UP001159428">
    <property type="component" value="Unassembled WGS sequence"/>
</dbReference>
<organism evidence="2 3">
    <name type="scientific">Pocillopora meandrina</name>
    <dbReference type="NCBI Taxonomy" id="46732"/>
    <lineage>
        <taxon>Eukaryota</taxon>
        <taxon>Metazoa</taxon>
        <taxon>Cnidaria</taxon>
        <taxon>Anthozoa</taxon>
        <taxon>Hexacorallia</taxon>
        <taxon>Scleractinia</taxon>
        <taxon>Astrocoeniina</taxon>
        <taxon>Pocilloporidae</taxon>
        <taxon>Pocillopora</taxon>
    </lineage>
</organism>
<accession>A0AAU9XZX8</accession>
<evidence type="ECO:0000313" key="2">
    <source>
        <dbReference type="EMBL" id="CAH3162984.1"/>
    </source>
</evidence>
<gene>
    <name evidence="2" type="ORF">PMEA_00034512</name>
</gene>
<dbReference type="EMBL" id="CALNXJ010000089">
    <property type="protein sequence ID" value="CAH3162984.1"/>
    <property type="molecule type" value="Genomic_DNA"/>
</dbReference>
<feature type="region of interest" description="Disordered" evidence="1">
    <location>
        <begin position="210"/>
        <end position="241"/>
    </location>
</feature>
<protein>
    <submittedName>
        <fullName evidence="2">Uncharacterized protein</fullName>
    </submittedName>
</protein>
<name>A0AAU9XZX8_9CNID</name>
<reference evidence="2 3" key="1">
    <citation type="submission" date="2022-05" db="EMBL/GenBank/DDBJ databases">
        <authorList>
            <consortium name="Genoscope - CEA"/>
            <person name="William W."/>
        </authorList>
    </citation>
    <scope>NUCLEOTIDE SEQUENCE [LARGE SCALE GENOMIC DNA]</scope>
</reference>
<evidence type="ECO:0000256" key="1">
    <source>
        <dbReference type="SAM" id="MobiDB-lite"/>
    </source>
</evidence>